<evidence type="ECO:0000256" key="5">
    <source>
        <dbReference type="ARBA" id="ARBA00023136"/>
    </source>
</evidence>
<feature type="transmembrane region" description="Helical" evidence="7">
    <location>
        <begin position="72"/>
        <end position="93"/>
    </location>
</feature>
<dbReference type="PANTHER" id="PTHR31851">
    <property type="entry name" value="FE(2+)/MN(2+) TRANSPORTER PCL1"/>
    <property type="match status" value="1"/>
</dbReference>
<dbReference type="AlphaFoldDB" id="A0AAN6VCS7"/>
<evidence type="ECO:0000256" key="2">
    <source>
        <dbReference type="ARBA" id="ARBA00007049"/>
    </source>
</evidence>
<evidence type="ECO:0000256" key="1">
    <source>
        <dbReference type="ARBA" id="ARBA00004127"/>
    </source>
</evidence>
<reference evidence="8" key="1">
    <citation type="journal article" date="2023" name="Mol. Phylogenet. Evol.">
        <title>Genome-scale phylogeny and comparative genomics of the fungal order Sordariales.</title>
        <authorList>
            <person name="Hensen N."/>
            <person name="Bonometti L."/>
            <person name="Westerberg I."/>
            <person name="Brannstrom I.O."/>
            <person name="Guillou S."/>
            <person name="Cros-Aarteil S."/>
            <person name="Calhoun S."/>
            <person name="Haridas S."/>
            <person name="Kuo A."/>
            <person name="Mondo S."/>
            <person name="Pangilinan J."/>
            <person name="Riley R."/>
            <person name="LaButti K."/>
            <person name="Andreopoulos B."/>
            <person name="Lipzen A."/>
            <person name="Chen C."/>
            <person name="Yan M."/>
            <person name="Daum C."/>
            <person name="Ng V."/>
            <person name="Clum A."/>
            <person name="Steindorff A."/>
            <person name="Ohm R.A."/>
            <person name="Martin F."/>
            <person name="Silar P."/>
            <person name="Natvig D.O."/>
            <person name="Lalanne C."/>
            <person name="Gautier V."/>
            <person name="Ament-Velasquez S.L."/>
            <person name="Kruys A."/>
            <person name="Hutchinson M.I."/>
            <person name="Powell A.J."/>
            <person name="Barry K."/>
            <person name="Miller A.N."/>
            <person name="Grigoriev I.V."/>
            <person name="Debuchy R."/>
            <person name="Gladieux P."/>
            <person name="Hiltunen Thoren M."/>
            <person name="Johannesson H."/>
        </authorList>
    </citation>
    <scope>NUCLEOTIDE SEQUENCE</scope>
    <source>
        <strain evidence="8">CBS 538.74</strain>
    </source>
</reference>
<evidence type="ECO:0000313" key="9">
    <source>
        <dbReference type="Proteomes" id="UP001302745"/>
    </source>
</evidence>
<accession>A0AAN6VCS7</accession>
<dbReference type="GO" id="GO:0012505">
    <property type="term" value="C:endomembrane system"/>
    <property type="evidence" value="ECO:0007669"/>
    <property type="project" value="UniProtKB-SubCell"/>
</dbReference>
<evidence type="ECO:0000256" key="6">
    <source>
        <dbReference type="SAM" id="MobiDB-lite"/>
    </source>
</evidence>
<keyword evidence="4 7" id="KW-1133">Transmembrane helix</keyword>
<dbReference type="Pfam" id="PF01988">
    <property type="entry name" value="VIT1"/>
    <property type="match status" value="1"/>
</dbReference>
<keyword evidence="9" id="KW-1185">Reference proteome</keyword>
<keyword evidence="3 7" id="KW-0812">Transmembrane</keyword>
<dbReference type="InterPro" id="IPR008217">
    <property type="entry name" value="Ccc1_fam"/>
</dbReference>
<comment type="similarity">
    <text evidence="2">Belongs to the CCC1 family.</text>
</comment>
<proteinExistence type="inferred from homology"/>
<name>A0AAN6VCS7_9PEZI</name>
<dbReference type="Proteomes" id="UP001302745">
    <property type="component" value="Unassembled WGS sequence"/>
</dbReference>
<evidence type="ECO:0000256" key="3">
    <source>
        <dbReference type="ARBA" id="ARBA00022692"/>
    </source>
</evidence>
<protein>
    <submittedName>
        <fullName evidence="8">VIT family-domain-containing protein</fullName>
    </submittedName>
</protein>
<feature type="transmembrane region" description="Helical" evidence="7">
    <location>
        <begin position="198"/>
        <end position="223"/>
    </location>
</feature>
<dbReference type="EMBL" id="MU857205">
    <property type="protein sequence ID" value="KAK4149088.1"/>
    <property type="molecule type" value="Genomic_DNA"/>
</dbReference>
<sequence>MSQSSSDETPLLSRGLDSPERAPAAAATTATTMRLLVRPKLANRGMSSSTPDPERPHVEKHMGQYDAVMRDVIIGFSDGLTVPFALTAGLSSLGDTKLVIMGGLAELFSGMISMGLGAFLAADTERQHWEAELAREKSEVETVPAMERAEIFDILAAYGISRAAAEPMVRELTADKEQWVRFMMDFELRLPEPDAGRAWVSAVTMGVSYFVGGLIPMLPYFFLETAAKALLVSVAITVVILVVFGFLKNWVAIRTRKAGFWGAAQTLFVGALAAGTSYAIVKLLDNGSS</sequence>
<dbReference type="CDD" id="cd02435">
    <property type="entry name" value="CCC1"/>
    <property type="match status" value="1"/>
</dbReference>
<reference evidence="8" key="2">
    <citation type="submission" date="2023-05" db="EMBL/GenBank/DDBJ databases">
        <authorList>
            <consortium name="Lawrence Berkeley National Laboratory"/>
            <person name="Steindorff A."/>
            <person name="Hensen N."/>
            <person name="Bonometti L."/>
            <person name="Westerberg I."/>
            <person name="Brannstrom I.O."/>
            <person name="Guillou S."/>
            <person name="Cros-Aarteil S."/>
            <person name="Calhoun S."/>
            <person name="Haridas S."/>
            <person name="Kuo A."/>
            <person name="Mondo S."/>
            <person name="Pangilinan J."/>
            <person name="Riley R."/>
            <person name="Labutti K."/>
            <person name="Andreopoulos B."/>
            <person name="Lipzen A."/>
            <person name="Chen C."/>
            <person name="Yanf M."/>
            <person name="Daum C."/>
            <person name="Ng V."/>
            <person name="Clum A."/>
            <person name="Ohm R."/>
            <person name="Martin F."/>
            <person name="Silar P."/>
            <person name="Natvig D."/>
            <person name="Lalanne C."/>
            <person name="Gautier V."/>
            <person name="Ament-Velasquez S.L."/>
            <person name="Kruys A."/>
            <person name="Hutchinson M.I."/>
            <person name="Powell A.J."/>
            <person name="Barry K."/>
            <person name="Miller A.N."/>
            <person name="Grigoriev I.V."/>
            <person name="Debuchy R."/>
            <person name="Gladieux P."/>
            <person name="Thoren M.H."/>
            <person name="Johannesson H."/>
        </authorList>
    </citation>
    <scope>NUCLEOTIDE SEQUENCE</scope>
    <source>
        <strain evidence="8">CBS 538.74</strain>
    </source>
</reference>
<dbReference type="GO" id="GO:0030026">
    <property type="term" value="P:intracellular manganese ion homeostasis"/>
    <property type="evidence" value="ECO:0007669"/>
    <property type="project" value="InterPro"/>
</dbReference>
<evidence type="ECO:0000256" key="4">
    <source>
        <dbReference type="ARBA" id="ARBA00022989"/>
    </source>
</evidence>
<comment type="subcellular location">
    <subcellularLocation>
        <location evidence="1">Endomembrane system</location>
        <topology evidence="1">Multi-pass membrane protein</topology>
    </subcellularLocation>
</comment>
<feature type="transmembrane region" description="Helical" evidence="7">
    <location>
        <begin position="99"/>
        <end position="122"/>
    </location>
</feature>
<evidence type="ECO:0000313" key="8">
    <source>
        <dbReference type="EMBL" id="KAK4149088.1"/>
    </source>
</evidence>
<gene>
    <name evidence="8" type="ORF">C8A00DRAFT_38318</name>
</gene>
<feature type="transmembrane region" description="Helical" evidence="7">
    <location>
        <begin position="229"/>
        <end position="247"/>
    </location>
</feature>
<comment type="caution">
    <text evidence="8">The sequence shown here is derived from an EMBL/GenBank/DDBJ whole genome shotgun (WGS) entry which is preliminary data.</text>
</comment>
<feature type="transmembrane region" description="Helical" evidence="7">
    <location>
        <begin position="259"/>
        <end position="281"/>
    </location>
</feature>
<dbReference type="GO" id="GO:0005384">
    <property type="term" value="F:manganese ion transmembrane transporter activity"/>
    <property type="evidence" value="ECO:0007669"/>
    <property type="project" value="InterPro"/>
</dbReference>
<feature type="region of interest" description="Disordered" evidence="6">
    <location>
        <begin position="1"/>
        <end position="29"/>
    </location>
</feature>
<organism evidence="8 9">
    <name type="scientific">Chaetomidium leptoderma</name>
    <dbReference type="NCBI Taxonomy" id="669021"/>
    <lineage>
        <taxon>Eukaryota</taxon>
        <taxon>Fungi</taxon>
        <taxon>Dikarya</taxon>
        <taxon>Ascomycota</taxon>
        <taxon>Pezizomycotina</taxon>
        <taxon>Sordariomycetes</taxon>
        <taxon>Sordariomycetidae</taxon>
        <taxon>Sordariales</taxon>
        <taxon>Chaetomiaceae</taxon>
        <taxon>Chaetomidium</taxon>
    </lineage>
</organism>
<evidence type="ECO:0000256" key="7">
    <source>
        <dbReference type="SAM" id="Phobius"/>
    </source>
</evidence>
<keyword evidence="5 7" id="KW-0472">Membrane</keyword>